<dbReference type="Pfam" id="PF00128">
    <property type="entry name" value="Alpha-amylase"/>
    <property type="match status" value="1"/>
</dbReference>
<dbReference type="PANTHER" id="PTHR10357:SF179">
    <property type="entry name" value="NEUTRAL AND BASIC AMINO ACID TRANSPORT PROTEIN RBAT"/>
    <property type="match status" value="1"/>
</dbReference>
<feature type="domain" description="Glycosyl hydrolase family 13 catalytic" evidence="5">
    <location>
        <begin position="14"/>
        <end position="420"/>
    </location>
</feature>
<dbReference type="FunFam" id="3.20.20.80:FF:000064">
    <property type="entry name" value="Oligo-1,6-glucosidase"/>
    <property type="match status" value="1"/>
</dbReference>
<comment type="similarity">
    <text evidence="1">Belongs to the glycosyl hydrolase 13 family.</text>
</comment>
<dbReference type="EMBL" id="JBHUDK010000002">
    <property type="protein sequence ID" value="MFD1597891.1"/>
    <property type="molecule type" value="Genomic_DNA"/>
</dbReference>
<dbReference type="GO" id="GO:0016798">
    <property type="term" value="F:hydrolase activity, acting on glycosyl bonds"/>
    <property type="evidence" value="ECO:0007669"/>
    <property type="project" value="UniProtKB-KW"/>
</dbReference>
<dbReference type="InterPro" id="IPR013780">
    <property type="entry name" value="Glyco_hydro_b"/>
</dbReference>
<dbReference type="SUPFAM" id="SSF51445">
    <property type="entry name" value="(Trans)glycosidases"/>
    <property type="match status" value="1"/>
</dbReference>
<name>A0ABD6CJR5_9EURY</name>
<keyword evidence="3" id="KW-0325">Glycoprotein</keyword>
<dbReference type="FunFam" id="3.90.400.10:FF:000001">
    <property type="entry name" value="Maltase A3, isoform A"/>
    <property type="match status" value="1"/>
</dbReference>
<evidence type="ECO:0000259" key="5">
    <source>
        <dbReference type="SMART" id="SM00642"/>
    </source>
</evidence>
<proteinExistence type="inferred from homology"/>
<evidence type="ECO:0000313" key="7">
    <source>
        <dbReference type="Proteomes" id="UP001597085"/>
    </source>
</evidence>
<dbReference type="SMART" id="SM00642">
    <property type="entry name" value="Aamy"/>
    <property type="match status" value="1"/>
</dbReference>
<evidence type="ECO:0000256" key="2">
    <source>
        <dbReference type="ARBA" id="ARBA00022801"/>
    </source>
</evidence>
<protein>
    <submittedName>
        <fullName evidence="6">Alpha-glucosidase</fullName>
    </submittedName>
</protein>
<evidence type="ECO:0000256" key="4">
    <source>
        <dbReference type="ARBA" id="ARBA00023295"/>
    </source>
</evidence>
<dbReference type="InterPro" id="IPR032091">
    <property type="entry name" value="Malt_amylase-like_C"/>
</dbReference>
<keyword evidence="2" id="KW-0378">Hydrolase</keyword>
<dbReference type="Proteomes" id="UP001597085">
    <property type="component" value="Unassembled WGS sequence"/>
</dbReference>
<dbReference type="InterPro" id="IPR017853">
    <property type="entry name" value="GH"/>
</dbReference>
<evidence type="ECO:0000256" key="3">
    <source>
        <dbReference type="ARBA" id="ARBA00023180"/>
    </source>
</evidence>
<dbReference type="Gene3D" id="3.20.20.80">
    <property type="entry name" value="Glycosidases"/>
    <property type="match status" value="1"/>
</dbReference>
<dbReference type="InterPro" id="IPR045857">
    <property type="entry name" value="O16G_dom_2"/>
</dbReference>
<dbReference type="CDD" id="cd11333">
    <property type="entry name" value="AmyAc_SI_OligoGlu_DGase"/>
    <property type="match status" value="1"/>
</dbReference>
<evidence type="ECO:0000256" key="1">
    <source>
        <dbReference type="ARBA" id="ARBA00008061"/>
    </source>
</evidence>
<comment type="caution">
    <text evidence="6">The sequence shown here is derived from an EMBL/GenBank/DDBJ whole genome shotgun (WGS) entry which is preliminary data.</text>
</comment>
<dbReference type="Gene3D" id="3.90.400.10">
    <property type="entry name" value="Oligo-1,6-glucosidase, Domain 2"/>
    <property type="match status" value="1"/>
</dbReference>
<keyword evidence="7" id="KW-1185">Reference proteome</keyword>
<dbReference type="Pfam" id="PF16657">
    <property type="entry name" value="Malt_amylase_C"/>
    <property type="match status" value="1"/>
</dbReference>
<accession>A0ABD6CJR5</accession>
<sequence>MRERTWWKEAVVYQIYPKSFSDSDGDGFGDLPGVIERLDHLERLGVDCVWLNPVYESPQRDNGYDVSDYRAVHPAFGTMDDWDRLLEELHERDIRLVMDMVPNHTSSDHEWFQRSRSEPDGEYGDYYIWREGSTDANGDPVPPNNWESFFGGSAWEYDEEREAWYLHLYDVSQPDLNWRNPAVREAMTDTMNWWLDRGIDGFRLDVVNLLSKAEGLPDGDPSNDWVGSEHFVDGPRIHEYLGEIRENVFAGTDAVAIGEMPNLDLDHARQYTGPDGPLDLVFHFEHVGLDFGERGRWDVGEWDLRDLKQTLHRWQDGLDWNSLFFENHDQPRSVSRFGDDERYRYESATALATILLTLRGTPFVYQGQEIGMTNGTFESLEDVSDVDTVRNVRELIAEGVVRDYESIRHVVDHRTRDNARTPMQWDDTAHAGFTDGEPWIPVNENYPEINVARERERTPSVLSYYESLIDLRDRTEALVYGDYELHRPDDEQLFVYTRTLGDERIVVVINFSERDATADLDVLEPDASLRLGNYDETAADPPATLALRPYETRLYEQSI</sequence>
<dbReference type="Gene3D" id="2.60.40.1180">
    <property type="entry name" value="Golgi alpha-mannosidase II"/>
    <property type="match status" value="1"/>
</dbReference>
<dbReference type="InterPro" id="IPR006047">
    <property type="entry name" value="GH13_cat_dom"/>
</dbReference>
<gene>
    <name evidence="6" type="ORF">ACFSBX_02820</name>
</gene>
<dbReference type="AlphaFoldDB" id="A0ABD6CJR5"/>
<dbReference type="PANTHER" id="PTHR10357">
    <property type="entry name" value="ALPHA-AMYLASE FAMILY MEMBER"/>
    <property type="match status" value="1"/>
</dbReference>
<reference evidence="6 7" key="1">
    <citation type="journal article" date="2019" name="Int. J. Syst. Evol. Microbiol.">
        <title>The Global Catalogue of Microorganisms (GCM) 10K type strain sequencing project: providing services to taxonomists for standard genome sequencing and annotation.</title>
        <authorList>
            <consortium name="The Broad Institute Genomics Platform"/>
            <consortium name="The Broad Institute Genome Sequencing Center for Infectious Disease"/>
            <person name="Wu L."/>
            <person name="Ma J."/>
        </authorList>
    </citation>
    <scope>NUCLEOTIDE SEQUENCE [LARGE SCALE GENOMIC DNA]</scope>
    <source>
        <strain evidence="6 7">CGMCC 1.12121</strain>
    </source>
</reference>
<keyword evidence="4" id="KW-0326">Glycosidase</keyword>
<dbReference type="SUPFAM" id="SSF51011">
    <property type="entry name" value="Glycosyl hydrolase domain"/>
    <property type="match status" value="1"/>
</dbReference>
<organism evidence="6 7">
    <name type="scientific">Halobellus rarus</name>
    <dbReference type="NCBI Taxonomy" id="1126237"/>
    <lineage>
        <taxon>Archaea</taxon>
        <taxon>Methanobacteriati</taxon>
        <taxon>Methanobacteriota</taxon>
        <taxon>Stenosarchaea group</taxon>
        <taxon>Halobacteria</taxon>
        <taxon>Halobacteriales</taxon>
        <taxon>Haloferacaceae</taxon>
        <taxon>Halobellus</taxon>
    </lineage>
</organism>
<dbReference type="NCBIfam" id="NF008183">
    <property type="entry name" value="PRK10933.1"/>
    <property type="match status" value="1"/>
</dbReference>
<dbReference type="RefSeq" id="WP_256421304.1">
    <property type="nucleotide sequence ID" value="NZ_JANHDI010000007.1"/>
</dbReference>
<evidence type="ECO:0000313" key="6">
    <source>
        <dbReference type="EMBL" id="MFD1597891.1"/>
    </source>
</evidence>